<dbReference type="Gene3D" id="3.90.215.10">
    <property type="entry name" value="Gamma Fibrinogen, chain A, domain 1"/>
    <property type="match status" value="1"/>
</dbReference>
<dbReference type="InterPro" id="IPR002181">
    <property type="entry name" value="Fibrinogen_a/b/g_C_dom"/>
</dbReference>
<evidence type="ECO:0000256" key="3">
    <source>
        <dbReference type="ARBA" id="ARBA00022729"/>
    </source>
</evidence>
<comment type="subcellular location">
    <subcellularLocation>
        <location evidence="1">Secreted</location>
    </subcellularLocation>
</comment>
<gene>
    <name evidence="8" type="ORF">ACEWY4_002047</name>
</gene>
<evidence type="ECO:0000259" key="7">
    <source>
        <dbReference type="PROSITE" id="PS51406"/>
    </source>
</evidence>
<evidence type="ECO:0000256" key="4">
    <source>
        <dbReference type="ARBA" id="ARBA00023054"/>
    </source>
</evidence>
<feature type="domain" description="Fibrinogen C-terminal" evidence="7">
    <location>
        <begin position="1"/>
        <end position="220"/>
    </location>
</feature>
<dbReference type="PROSITE" id="PS51406">
    <property type="entry name" value="FIBRINOGEN_C_2"/>
    <property type="match status" value="1"/>
</dbReference>
<comment type="caution">
    <text evidence="8">The sequence shown here is derived from an EMBL/GenBank/DDBJ whole genome shotgun (WGS) entry which is preliminary data.</text>
</comment>
<accession>A0ABD1KUN8</accession>
<sequence>MVQPLDCADIYNEGNGRSGVYMIFPEGPNSGRYVYCDMDTEGGKWTVFQRRMDGTVNFYRGWEQYKNGFGHAAGEYWLGLETIHLLTLKKNYELRVDMEDFNGARVFANYTSFSISPGAINAEVDGYKLHVSGFRTGGAGDSLSHHNGHKFSTFDKDQDAWSGNCAATRMGGFWYGSCQNANPNGIYMWGAVSDLSVHWYHFKNNYYSLQSISMKMRPVSLKTVE</sequence>
<dbReference type="NCBIfam" id="NF040941">
    <property type="entry name" value="GGGWT_bact"/>
    <property type="match status" value="1"/>
</dbReference>
<keyword evidence="2" id="KW-0964">Secreted</keyword>
<evidence type="ECO:0000313" key="8">
    <source>
        <dbReference type="EMBL" id="KAL2102879.1"/>
    </source>
</evidence>
<name>A0ABD1KUN8_9TELE</name>
<keyword evidence="6" id="KW-0325">Glycoprotein</keyword>
<dbReference type="SMART" id="SM00186">
    <property type="entry name" value="FBG"/>
    <property type="match status" value="1"/>
</dbReference>
<dbReference type="FunFam" id="3.90.215.10:FF:000001">
    <property type="entry name" value="Tenascin isoform 1"/>
    <property type="match status" value="1"/>
</dbReference>
<reference evidence="8 9" key="1">
    <citation type="submission" date="2024-09" db="EMBL/GenBank/DDBJ databases">
        <title>A chromosome-level genome assembly of Gray's grenadier anchovy, Coilia grayii.</title>
        <authorList>
            <person name="Fu Z."/>
        </authorList>
    </citation>
    <scope>NUCLEOTIDE SEQUENCE [LARGE SCALE GENOMIC DNA]</scope>
    <source>
        <strain evidence="8">G4</strain>
        <tissue evidence="8">Muscle</tissue>
    </source>
</reference>
<dbReference type="InterPro" id="IPR037579">
    <property type="entry name" value="FIB_ANG-like"/>
</dbReference>
<dbReference type="PANTHER" id="PTHR47221">
    <property type="entry name" value="FIBRINOGEN ALPHA CHAIN"/>
    <property type="match status" value="1"/>
</dbReference>
<keyword evidence="4" id="KW-0175">Coiled coil</keyword>
<dbReference type="Pfam" id="PF00147">
    <property type="entry name" value="Fibrinogen_C"/>
    <property type="match status" value="1"/>
</dbReference>
<protein>
    <recommendedName>
        <fullName evidence="7">Fibrinogen C-terminal domain-containing protein</fullName>
    </recommendedName>
</protein>
<evidence type="ECO:0000256" key="6">
    <source>
        <dbReference type="ARBA" id="ARBA00023180"/>
    </source>
</evidence>
<dbReference type="InterPro" id="IPR014716">
    <property type="entry name" value="Fibrinogen_a/b/g_C_1"/>
</dbReference>
<dbReference type="CDD" id="cd00087">
    <property type="entry name" value="FReD"/>
    <property type="match status" value="1"/>
</dbReference>
<evidence type="ECO:0000256" key="2">
    <source>
        <dbReference type="ARBA" id="ARBA00022525"/>
    </source>
</evidence>
<dbReference type="GO" id="GO:0005576">
    <property type="term" value="C:extracellular region"/>
    <property type="evidence" value="ECO:0007669"/>
    <property type="project" value="UniProtKB-SubCell"/>
</dbReference>
<dbReference type="AlphaFoldDB" id="A0ABD1KUN8"/>
<keyword evidence="9" id="KW-1185">Reference proteome</keyword>
<dbReference type="EMBL" id="JBHFQA010000002">
    <property type="protein sequence ID" value="KAL2102879.1"/>
    <property type="molecule type" value="Genomic_DNA"/>
</dbReference>
<evidence type="ECO:0000256" key="1">
    <source>
        <dbReference type="ARBA" id="ARBA00004613"/>
    </source>
</evidence>
<evidence type="ECO:0000256" key="5">
    <source>
        <dbReference type="ARBA" id="ARBA00023157"/>
    </source>
</evidence>
<dbReference type="Proteomes" id="UP001591681">
    <property type="component" value="Unassembled WGS sequence"/>
</dbReference>
<dbReference type="PANTHER" id="PTHR47221:SF6">
    <property type="entry name" value="FIBRINOGEN ALPHA CHAIN"/>
    <property type="match status" value="1"/>
</dbReference>
<dbReference type="InterPro" id="IPR036056">
    <property type="entry name" value="Fibrinogen-like_C"/>
</dbReference>
<keyword evidence="5" id="KW-1015">Disulfide bond</keyword>
<evidence type="ECO:0000313" key="9">
    <source>
        <dbReference type="Proteomes" id="UP001591681"/>
    </source>
</evidence>
<proteinExistence type="predicted"/>
<dbReference type="SUPFAM" id="SSF56496">
    <property type="entry name" value="Fibrinogen C-terminal domain-like"/>
    <property type="match status" value="1"/>
</dbReference>
<keyword evidence="3" id="KW-0732">Signal</keyword>
<organism evidence="8 9">
    <name type="scientific">Coilia grayii</name>
    <name type="common">Gray's grenadier anchovy</name>
    <dbReference type="NCBI Taxonomy" id="363190"/>
    <lineage>
        <taxon>Eukaryota</taxon>
        <taxon>Metazoa</taxon>
        <taxon>Chordata</taxon>
        <taxon>Craniata</taxon>
        <taxon>Vertebrata</taxon>
        <taxon>Euteleostomi</taxon>
        <taxon>Actinopterygii</taxon>
        <taxon>Neopterygii</taxon>
        <taxon>Teleostei</taxon>
        <taxon>Clupei</taxon>
        <taxon>Clupeiformes</taxon>
        <taxon>Clupeoidei</taxon>
        <taxon>Engraulidae</taxon>
        <taxon>Coilinae</taxon>
        <taxon>Coilia</taxon>
    </lineage>
</organism>